<dbReference type="Gene3D" id="2.40.50.200">
    <property type="entry name" value="Bacterial OB-fold"/>
    <property type="match status" value="2"/>
</dbReference>
<organism evidence="2 3">
    <name type="scientific">Alteromonas confluentis</name>
    <dbReference type="NCBI Taxonomy" id="1656094"/>
    <lineage>
        <taxon>Bacteria</taxon>
        <taxon>Pseudomonadati</taxon>
        <taxon>Pseudomonadota</taxon>
        <taxon>Gammaproteobacteria</taxon>
        <taxon>Alteromonadales</taxon>
        <taxon>Alteromonadaceae</taxon>
        <taxon>Alteromonas/Salinimonas group</taxon>
        <taxon>Alteromonas</taxon>
    </lineage>
</organism>
<protein>
    <recommendedName>
        <fullName evidence="4">DUF5666 domain-containing protein</fullName>
    </recommendedName>
</protein>
<dbReference type="AlphaFoldDB" id="A0A1E7Z6P9"/>
<keyword evidence="1" id="KW-0732">Signal</keyword>
<keyword evidence="3" id="KW-1185">Reference proteome</keyword>
<name>A0A1E7Z6P9_9ALTE</name>
<dbReference type="OrthoDB" id="8482074at2"/>
<evidence type="ECO:0000313" key="2">
    <source>
        <dbReference type="EMBL" id="OFC69142.1"/>
    </source>
</evidence>
<accession>A0A1E7Z6P9</accession>
<feature type="signal peptide" evidence="1">
    <location>
        <begin position="1"/>
        <end position="26"/>
    </location>
</feature>
<sequence>MMNMNKTLAAVMVTTTLATVSGAAAAKQINSQAEAMQHSATEMKQDEMSYVDERMKKAKMQAQDSTTMTQVSTEPRTWITLTGEVVDVDSKFFTLDYGEGTIFVELNNTDLDAQAYEQLEGKDVMVTAQLDDSLFSDERIKAQSVFVDEMETTYLADDVDQHAADMYLSAASALDVDDEEMVLVGTVKSIGKKALQLEVGDSTLTVELDDLDELPPLDEDGKLSLMKGERVRVTGEMEEEFFNTFTVEAEGLMKMKS</sequence>
<dbReference type="InterPro" id="IPR036700">
    <property type="entry name" value="BOBF_sf"/>
</dbReference>
<evidence type="ECO:0008006" key="4">
    <source>
        <dbReference type="Google" id="ProtNLM"/>
    </source>
</evidence>
<proteinExistence type="predicted"/>
<comment type="caution">
    <text evidence="2">The sequence shown here is derived from an EMBL/GenBank/DDBJ whole genome shotgun (WGS) entry which is preliminary data.</text>
</comment>
<reference evidence="2 3" key="1">
    <citation type="submission" date="2016-08" db="EMBL/GenBank/DDBJ databases">
        <authorList>
            <person name="Seilhamer J.J."/>
        </authorList>
    </citation>
    <scope>NUCLEOTIDE SEQUENCE [LARGE SCALE GENOMIC DNA]</scope>
    <source>
        <strain evidence="2 3">KCTC 42603</strain>
    </source>
</reference>
<evidence type="ECO:0000313" key="3">
    <source>
        <dbReference type="Proteomes" id="UP000175691"/>
    </source>
</evidence>
<feature type="chain" id="PRO_5009209403" description="DUF5666 domain-containing protein" evidence="1">
    <location>
        <begin position="27"/>
        <end position="257"/>
    </location>
</feature>
<dbReference type="EMBL" id="MDHN01000041">
    <property type="protein sequence ID" value="OFC69142.1"/>
    <property type="molecule type" value="Genomic_DNA"/>
</dbReference>
<dbReference type="Proteomes" id="UP000175691">
    <property type="component" value="Unassembled WGS sequence"/>
</dbReference>
<gene>
    <name evidence="2" type="ORF">BFC18_20655</name>
</gene>
<evidence type="ECO:0000256" key="1">
    <source>
        <dbReference type="SAM" id="SignalP"/>
    </source>
</evidence>